<protein>
    <submittedName>
        <fullName evidence="2">Uncharacterized protein</fullName>
    </submittedName>
</protein>
<feature type="region of interest" description="Disordered" evidence="1">
    <location>
        <begin position="100"/>
        <end position="140"/>
    </location>
</feature>
<sequence length="140" mass="15225">MTKKVSLMLLGFVMMFVMLVGQENGPLSQMSQRKAQSEPANVADSRPTAKSEGGMVAEKVGDFDGDWGDEFVDPFQDTPLKGTTSFADLEIKEFNANTVTQDDAAAQTESAPTMAKARSPYFDTNPMPAGFTDTNFDPRL</sequence>
<dbReference type="RefSeq" id="WP_218316896.1">
    <property type="nucleotide sequence ID" value="NZ_JAGSPB010000002.1"/>
</dbReference>
<proteinExistence type="predicted"/>
<keyword evidence="3" id="KW-1185">Reference proteome</keyword>
<evidence type="ECO:0000256" key="1">
    <source>
        <dbReference type="SAM" id="MobiDB-lite"/>
    </source>
</evidence>
<accession>A0ABS6SMQ2</accession>
<dbReference type="EMBL" id="JAGSPB010000002">
    <property type="protein sequence ID" value="MBV7266277.1"/>
    <property type="molecule type" value="Genomic_DNA"/>
</dbReference>
<feature type="compositionally biased region" description="Polar residues" evidence="1">
    <location>
        <begin position="100"/>
        <end position="111"/>
    </location>
</feature>
<gene>
    <name evidence="2" type="ORF">KCG45_08810</name>
</gene>
<name>A0ABS6SMQ2_9SPHN</name>
<reference evidence="2 3" key="1">
    <citation type="submission" date="2021-04" db="EMBL/GenBank/DDBJ databases">
        <authorList>
            <person name="Pira H."/>
            <person name="Risdian C."/>
            <person name="Wink J."/>
        </authorList>
    </citation>
    <scope>NUCLEOTIDE SEQUENCE [LARGE SCALE GENOMIC DNA]</scope>
    <source>
        <strain evidence="2 3">WH131</strain>
    </source>
</reference>
<dbReference type="Proteomes" id="UP000699975">
    <property type="component" value="Unassembled WGS sequence"/>
</dbReference>
<evidence type="ECO:0000313" key="3">
    <source>
        <dbReference type="Proteomes" id="UP000699975"/>
    </source>
</evidence>
<evidence type="ECO:0000313" key="2">
    <source>
        <dbReference type="EMBL" id="MBV7266277.1"/>
    </source>
</evidence>
<organism evidence="2 3">
    <name type="scientific">Erythrobacter ani</name>
    <dbReference type="NCBI Taxonomy" id="2827235"/>
    <lineage>
        <taxon>Bacteria</taxon>
        <taxon>Pseudomonadati</taxon>
        <taxon>Pseudomonadota</taxon>
        <taxon>Alphaproteobacteria</taxon>
        <taxon>Sphingomonadales</taxon>
        <taxon>Erythrobacteraceae</taxon>
        <taxon>Erythrobacter/Porphyrobacter group</taxon>
        <taxon>Erythrobacter</taxon>
    </lineage>
</organism>
<comment type="caution">
    <text evidence="2">The sequence shown here is derived from an EMBL/GenBank/DDBJ whole genome shotgun (WGS) entry which is preliminary data.</text>
</comment>
<feature type="region of interest" description="Disordered" evidence="1">
    <location>
        <begin position="28"/>
        <end position="56"/>
    </location>
</feature>